<comment type="caution">
    <text evidence="2">The sequence shown here is derived from an EMBL/GenBank/DDBJ whole genome shotgun (WGS) entry which is preliminary data.</text>
</comment>
<feature type="region of interest" description="Disordered" evidence="1">
    <location>
        <begin position="110"/>
        <end position="148"/>
    </location>
</feature>
<feature type="compositionally biased region" description="Basic and acidic residues" evidence="1">
    <location>
        <begin position="110"/>
        <end position="141"/>
    </location>
</feature>
<feature type="non-terminal residue" evidence="2">
    <location>
        <position position="197"/>
    </location>
</feature>
<gene>
    <name evidence="2" type="ORF">PIB30_074690</name>
</gene>
<sequence length="197" mass="22305">MTTLNMGEAIMSACQEEEPRRRLARRSMISTLGEEVDEDNSTDSSQWKQIPPRHNQSLHRLISATVASRHRLRLHRVHCVFVFVEELHSRILRHQGAVAAAVASDDSKLGKVYESEEAQSRERKDEDKDQNPDPEVKDQSKQNDIQNGDGMKILPFEFVSLEACLEAACSVLENEIKTLEHEVLSLPRSVLSLCTSE</sequence>
<dbReference type="EMBL" id="JASCZI010061349">
    <property type="protein sequence ID" value="MED6138486.1"/>
    <property type="molecule type" value="Genomic_DNA"/>
</dbReference>
<proteinExistence type="predicted"/>
<dbReference type="Gene3D" id="1.20.58.340">
    <property type="entry name" value="Magnesium transport protein CorA, transmembrane region"/>
    <property type="match status" value="1"/>
</dbReference>
<dbReference type="Proteomes" id="UP001341840">
    <property type="component" value="Unassembled WGS sequence"/>
</dbReference>
<evidence type="ECO:0000313" key="3">
    <source>
        <dbReference type="Proteomes" id="UP001341840"/>
    </source>
</evidence>
<feature type="region of interest" description="Disordered" evidence="1">
    <location>
        <begin position="33"/>
        <end position="52"/>
    </location>
</feature>
<keyword evidence="3" id="KW-1185">Reference proteome</keyword>
<evidence type="ECO:0000313" key="2">
    <source>
        <dbReference type="EMBL" id="MED6138486.1"/>
    </source>
</evidence>
<organism evidence="2 3">
    <name type="scientific">Stylosanthes scabra</name>
    <dbReference type="NCBI Taxonomy" id="79078"/>
    <lineage>
        <taxon>Eukaryota</taxon>
        <taxon>Viridiplantae</taxon>
        <taxon>Streptophyta</taxon>
        <taxon>Embryophyta</taxon>
        <taxon>Tracheophyta</taxon>
        <taxon>Spermatophyta</taxon>
        <taxon>Magnoliopsida</taxon>
        <taxon>eudicotyledons</taxon>
        <taxon>Gunneridae</taxon>
        <taxon>Pentapetalae</taxon>
        <taxon>rosids</taxon>
        <taxon>fabids</taxon>
        <taxon>Fabales</taxon>
        <taxon>Fabaceae</taxon>
        <taxon>Papilionoideae</taxon>
        <taxon>50 kb inversion clade</taxon>
        <taxon>dalbergioids sensu lato</taxon>
        <taxon>Dalbergieae</taxon>
        <taxon>Pterocarpus clade</taxon>
        <taxon>Stylosanthes</taxon>
    </lineage>
</organism>
<evidence type="ECO:0000256" key="1">
    <source>
        <dbReference type="SAM" id="MobiDB-lite"/>
    </source>
</evidence>
<name>A0ABU6SPY4_9FABA</name>
<reference evidence="2 3" key="1">
    <citation type="journal article" date="2023" name="Plants (Basel)">
        <title>Bridging the Gap: Combining Genomics and Transcriptomics Approaches to Understand Stylosanthes scabra, an Orphan Legume from the Brazilian Caatinga.</title>
        <authorList>
            <person name="Ferreira-Neto J.R.C."/>
            <person name="da Silva M.D."/>
            <person name="Binneck E."/>
            <person name="de Melo N.F."/>
            <person name="da Silva R.H."/>
            <person name="de Melo A.L.T.M."/>
            <person name="Pandolfi V."/>
            <person name="Bustamante F.O."/>
            <person name="Brasileiro-Vidal A.C."/>
            <person name="Benko-Iseppon A.M."/>
        </authorList>
    </citation>
    <scope>NUCLEOTIDE SEQUENCE [LARGE SCALE GENOMIC DNA]</scope>
    <source>
        <tissue evidence="2">Leaves</tissue>
    </source>
</reference>
<accession>A0ABU6SPY4</accession>
<protein>
    <submittedName>
        <fullName evidence="2">Uncharacterized protein</fullName>
    </submittedName>
</protein>